<dbReference type="InterPro" id="IPR036291">
    <property type="entry name" value="NAD(P)-bd_dom_sf"/>
</dbReference>
<gene>
    <name evidence="4" type="ORF">PY32053_04590</name>
</gene>
<dbReference type="InterPro" id="IPR013149">
    <property type="entry name" value="ADH-like_C"/>
</dbReference>
<dbReference type="Pfam" id="PF08240">
    <property type="entry name" value="ADH_N"/>
    <property type="match status" value="1"/>
</dbReference>
<dbReference type="SMART" id="SM00829">
    <property type="entry name" value="PKS_ER"/>
    <property type="match status" value="1"/>
</dbReference>
<dbReference type="GO" id="GO:0008270">
    <property type="term" value="F:zinc ion binding"/>
    <property type="evidence" value="ECO:0007669"/>
    <property type="project" value="InterPro"/>
</dbReference>
<protein>
    <submittedName>
        <fullName evidence="4">Alcohol dehydrogenase</fullName>
        <ecNumber evidence="4">1.1.1.1</ecNumber>
    </submittedName>
</protein>
<dbReference type="SUPFAM" id="SSF51735">
    <property type="entry name" value="NAD(P)-binding Rossmann-fold domains"/>
    <property type="match status" value="1"/>
</dbReference>
<dbReference type="CDD" id="cd08274">
    <property type="entry name" value="MDR9"/>
    <property type="match status" value="1"/>
</dbReference>
<reference evidence="5" key="1">
    <citation type="submission" date="2018-07" db="EMBL/GenBank/DDBJ databases">
        <title>Genome Structure of the Opportunistic Pathogen Paracoccus yeei (Alphaproteobacteria) and Identification of Putative Virulence Factors.</title>
        <authorList>
            <person name="Lasek R."/>
            <person name="Szuplewska M."/>
            <person name="Mitura M."/>
            <person name="Decewicz P."/>
            <person name="Chmielowska C."/>
            <person name="Pawlot A."/>
            <person name="Sentkowska D."/>
            <person name="Czarnecki J."/>
            <person name="Bartosik D."/>
        </authorList>
    </citation>
    <scope>NUCLEOTIDE SEQUENCE [LARGE SCALE GENOMIC DNA]</scope>
    <source>
        <strain evidence="5">CCUG 32053</strain>
        <plasmid evidence="5">pyee4</plasmid>
    </source>
</reference>
<dbReference type="Gene3D" id="3.90.180.10">
    <property type="entry name" value="Medium-chain alcohol dehydrogenases, catalytic domain"/>
    <property type="match status" value="1"/>
</dbReference>
<dbReference type="InterPro" id="IPR013154">
    <property type="entry name" value="ADH-like_N"/>
</dbReference>
<dbReference type="PANTHER" id="PTHR48106:SF18">
    <property type="entry name" value="QUINONE OXIDOREDUCTASE PIG3"/>
    <property type="match status" value="1"/>
</dbReference>
<keyword evidence="2 4" id="KW-0560">Oxidoreductase</keyword>
<dbReference type="Gene3D" id="3.40.50.720">
    <property type="entry name" value="NAD(P)-binding Rossmann-like Domain"/>
    <property type="match status" value="1"/>
</dbReference>
<dbReference type="GO" id="GO:0016651">
    <property type="term" value="F:oxidoreductase activity, acting on NAD(P)H"/>
    <property type="evidence" value="ECO:0007669"/>
    <property type="project" value="TreeGrafter"/>
</dbReference>
<evidence type="ECO:0000259" key="3">
    <source>
        <dbReference type="SMART" id="SM00829"/>
    </source>
</evidence>
<dbReference type="RefSeq" id="WP_233577872.1">
    <property type="nucleotide sequence ID" value="NZ_CP031082.1"/>
</dbReference>
<evidence type="ECO:0000313" key="4">
    <source>
        <dbReference type="EMBL" id="AYF04089.1"/>
    </source>
</evidence>
<geneLocation type="plasmid" evidence="5">
    <name>pyee4</name>
</geneLocation>
<evidence type="ECO:0000313" key="5">
    <source>
        <dbReference type="Proteomes" id="UP000272010"/>
    </source>
</evidence>
<name>A0A386UV17_9RHOB</name>
<dbReference type="EC" id="1.1.1.1" evidence="4"/>
<dbReference type="InterPro" id="IPR002364">
    <property type="entry name" value="Quin_OxRdtase/zeta-crystal_CS"/>
</dbReference>
<dbReference type="PROSITE" id="PS01162">
    <property type="entry name" value="QOR_ZETA_CRYSTAL"/>
    <property type="match status" value="1"/>
</dbReference>
<keyword evidence="1" id="KW-0521">NADP</keyword>
<dbReference type="PANTHER" id="PTHR48106">
    <property type="entry name" value="QUINONE OXIDOREDUCTASE PIG3-RELATED"/>
    <property type="match status" value="1"/>
</dbReference>
<accession>A0A386UV17</accession>
<organism evidence="4 5">
    <name type="scientific">Paracoccus yeei</name>
    <dbReference type="NCBI Taxonomy" id="147645"/>
    <lineage>
        <taxon>Bacteria</taxon>
        <taxon>Pseudomonadati</taxon>
        <taxon>Pseudomonadota</taxon>
        <taxon>Alphaproteobacteria</taxon>
        <taxon>Rhodobacterales</taxon>
        <taxon>Paracoccaceae</taxon>
        <taxon>Paracoccus</taxon>
    </lineage>
</organism>
<dbReference type="GO" id="GO:0070402">
    <property type="term" value="F:NADPH binding"/>
    <property type="evidence" value="ECO:0007669"/>
    <property type="project" value="TreeGrafter"/>
</dbReference>
<sequence length="369" mass="39210">MTQTPMFPLPATMTAALLTGHGGLEKLEVRDDVPVPTPGPGEVLIKVAAAGVNNTDINTRIGWYSKTVRTETSAGGAQGFESLDDDDASWSGTALSFPRIQGADCCGRIVAVGDGVSGDRIGERVLVRNMLRSHVDYRPWECWTFGSECDGGFAQYAKAPARETYKVECDWSDVELASVPCAYSTAELLVDRAQVRKGDHVLVTGASGGVGSAAIQLAKRRGATVTAIAGASKAEALRALGADRVVPRGDRLADHLPAGSVDAVLDVVAGPGFPDLLNALRRGGRYAVAGAIGGPLVELDVRTLYLKDLSFFGCTFQEDEIFENLIGYIERGEIRPNVSSTYPLARIVDAQQEFLSKRTGGKIVLTIPE</sequence>
<dbReference type="Proteomes" id="UP000272010">
    <property type="component" value="Plasmid pYEE4"/>
</dbReference>
<evidence type="ECO:0000256" key="2">
    <source>
        <dbReference type="ARBA" id="ARBA00023002"/>
    </source>
</evidence>
<keyword evidence="4" id="KW-0614">Plasmid</keyword>
<dbReference type="AlphaFoldDB" id="A0A386UV17"/>
<dbReference type="GO" id="GO:0004022">
    <property type="term" value="F:alcohol dehydrogenase (NAD+) activity"/>
    <property type="evidence" value="ECO:0007669"/>
    <property type="project" value="UniProtKB-EC"/>
</dbReference>
<dbReference type="InterPro" id="IPR020843">
    <property type="entry name" value="ER"/>
</dbReference>
<proteinExistence type="predicted"/>
<dbReference type="InterPro" id="IPR011032">
    <property type="entry name" value="GroES-like_sf"/>
</dbReference>
<feature type="domain" description="Enoyl reductase (ER)" evidence="3">
    <location>
        <begin position="22"/>
        <end position="365"/>
    </location>
</feature>
<dbReference type="SUPFAM" id="SSF50129">
    <property type="entry name" value="GroES-like"/>
    <property type="match status" value="1"/>
</dbReference>
<dbReference type="EMBL" id="CP031082">
    <property type="protein sequence ID" value="AYF04089.1"/>
    <property type="molecule type" value="Genomic_DNA"/>
</dbReference>
<evidence type="ECO:0000256" key="1">
    <source>
        <dbReference type="ARBA" id="ARBA00022857"/>
    </source>
</evidence>
<dbReference type="Pfam" id="PF00107">
    <property type="entry name" value="ADH_zinc_N"/>
    <property type="match status" value="1"/>
</dbReference>